<keyword evidence="3" id="KW-1185">Reference proteome</keyword>
<evidence type="ECO:0000256" key="1">
    <source>
        <dbReference type="SAM" id="Coils"/>
    </source>
</evidence>
<dbReference type="AlphaFoldDB" id="A0A8J5K530"/>
<sequence>VGGELVVVLHLGGDSLLHQPFHRLYAVVLGRQVEWSGPVSVLGVLRPLEDPFTAAPCASASCTPWLFPVRAKCSCGNPEGYVMEASFTRDDDVNCACVCRAASLISWRLPEIYLKKEADNSTQINTTPALSVISISFKGSETQETPTEGTSGEDSPQDSSECVVLQQKIRELQHDRLGLESQVSTLQAALDKEREKLDKNHQEYTQIISEQEKEIHNLKINMVSWGEF</sequence>
<keyword evidence="1" id="KW-0175">Coiled coil</keyword>
<name>A0A8J5K530_HOMAM</name>
<comment type="caution">
    <text evidence="2">The sequence shown here is derived from an EMBL/GenBank/DDBJ whole genome shotgun (WGS) entry which is preliminary data.</text>
</comment>
<feature type="non-terminal residue" evidence="2">
    <location>
        <position position="228"/>
    </location>
</feature>
<proteinExistence type="predicted"/>
<protein>
    <submittedName>
        <fullName evidence="2">Uncharacterized protein</fullName>
    </submittedName>
</protein>
<dbReference type="EMBL" id="JAHLQT010022185">
    <property type="protein sequence ID" value="KAG7166798.1"/>
    <property type="molecule type" value="Genomic_DNA"/>
</dbReference>
<feature type="coiled-coil region" evidence="1">
    <location>
        <begin position="162"/>
        <end position="221"/>
    </location>
</feature>
<evidence type="ECO:0000313" key="3">
    <source>
        <dbReference type="Proteomes" id="UP000747542"/>
    </source>
</evidence>
<feature type="non-terminal residue" evidence="2">
    <location>
        <position position="1"/>
    </location>
</feature>
<gene>
    <name evidence="2" type="ORF">Hamer_G010462</name>
</gene>
<organism evidence="2 3">
    <name type="scientific">Homarus americanus</name>
    <name type="common">American lobster</name>
    <dbReference type="NCBI Taxonomy" id="6706"/>
    <lineage>
        <taxon>Eukaryota</taxon>
        <taxon>Metazoa</taxon>
        <taxon>Ecdysozoa</taxon>
        <taxon>Arthropoda</taxon>
        <taxon>Crustacea</taxon>
        <taxon>Multicrustacea</taxon>
        <taxon>Malacostraca</taxon>
        <taxon>Eumalacostraca</taxon>
        <taxon>Eucarida</taxon>
        <taxon>Decapoda</taxon>
        <taxon>Pleocyemata</taxon>
        <taxon>Astacidea</taxon>
        <taxon>Nephropoidea</taxon>
        <taxon>Nephropidae</taxon>
        <taxon>Homarus</taxon>
    </lineage>
</organism>
<accession>A0A8J5K530</accession>
<reference evidence="2" key="1">
    <citation type="journal article" date="2021" name="Sci. Adv.">
        <title>The American lobster genome reveals insights on longevity, neural, and immune adaptations.</title>
        <authorList>
            <person name="Polinski J.M."/>
            <person name="Zimin A.V."/>
            <person name="Clark K.F."/>
            <person name="Kohn A.B."/>
            <person name="Sadowski N."/>
            <person name="Timp W."/>
            <person name="Ptitsyn A."/>
            <person name="Khanna P."/>
            <person name="Romanova D.Y."/>
            <person name="Williams P."/>
            <person name="Greenwood S.J."/>
            <person name="Moroz L.L."/>
            <person name="Walt D.R."/>
            <person name="Bodnar A.G."/>
        </authorList>
    </citation>
    <scope>NUCLEOTIDE SEQUENCE</scope>
    <source>
        <strain evidence="2">GMGI-L3</strain>
    </source>
</reference>
<dbReference type="Proteomes" id="UP000747542">
    <property type="component" value="Unassembled WGS sequence"/>
</dbReference>
<evidence type="ECO:0000313" key="2">
    <source>
        <dbReference type="EMBL" id="KAG7166798.1"/>
    </source>
</evidence>